<protein>
    <submittedName>
        <fullName evidence="1">Uncharacterized protein</fullName>
    </submittedName>
</protein>
<dbReference type="EMBL" id="JAIWYP010000002">
    <property type="protein sequence ID" value="KAH3865690.1"/>
    <property type="molecule type" value="Genomic_DNA"/>
</dbReference>
<organism evidence="1 2">
    <name type="scientific">Dreissena polymorpha</name>
    <name type="common">Zebra mussel</name>
    <name type="synonym">Mytilus polymorpha</name>
    <dbReference type="NCBI Taxonomy" id="45954"/>
    <lineage>
        <taxon>Eukaryota</taxon>
        <taxon>Metazoa</taxon>
        <taxon>Spiralia</taxon>
        <taxon>Lophotrochozoa</taxon>
        <taxon>Mollusca</taxon>
        <taxon>Bivalvia</taxon>
        <taxon>Autobranchia</taxon>
        <taxon>Heteroconchia</taxon>
        <taxon>Euheterodonta</taxon>
        <taxon>Imparidentia</taxon>
        <taxon>Neoheterodontei</taxon>
        <taxon>Myida</taxon>
        <taxon>Dreissenoidea</taxon>
        <taxon>Dreissenidae</taxon>
        <taxon>Dreissena</taxon>
    </lineage>
</organism>
<dbReference type="Proteomes" id="UP000828390">
    <property type="component" value="Unassembled WGS sequence"/>
</dbReference>
<evidence type="ECO:0000313" key="1">
    <source>
        <dbReference type="EMBL" id="KAH3865690.1"/>
    </source>
</evidence>
<keyword evidence="2" id="KW-1185">Reference proteome</keyword>
<evidence type="ECO:0000313" key="2">
    <source>
        <dbReference type="Proteomes" id="UP000828390"/>
    </source>
</evidence>
<accession>A0A9D4LWU1</accession>
<name>A0A9D4LWU1_DREPO</name>
<sequence length="93" mass="10586">MAMGIELTHYKLVKKIVVNGVKVSSKSCTKVKKRNSHTVIVSETSVNKRFLEVDFFLQNTETSTVLAVGRQLKVKEKLLQDNVPHLQIVEYSR</sequence>
<dbReference type="AlphaFoldDB" id="A0A9D4LWU1"/>
<gene>
    <name evidence="1" type="ORF">DPMN_028732</name>
</gene>
<reference evidence="1" key="1">
    <citation type="journal article" date="2019" name="bioRxiv">
        <title>The Genome of the Zebra Mussel, Dreissena polymorpha: A Resource for Invasive Species Research.</title>
        <authorList>
            <person name="McCartney M.A."/>
            <person name="Auch B."/>
            <person name="Kono T."/>
            <person name="Mallez S."/>
            <person name="Zhang Y."/>
            <person name="Obille A."/>
            <person name="Becker A."/>
            <person name="Abrahante J.E."/>
            <person name="Garbe J."/>
            <person name="Badalamenti J.P."/>
            <person name="Herman A."/>
            <person name="Mangelson H."/>
            <person name="Liachko I."/>
            <person name="Sullivan S."/>
            <person name="Sone E.D."/>
            <person name="Koren S."/>
            <person name="Silverstein K.A.T."/>
            <person name="Beckman K.B."/>
            <person name="Gohl D.M."/>
        </authorList>
    </citation>
    <scope>NUCLEOTIDE SEQUENCE</scope>
    <source>
        <strain evidence="1">Duluth1</strain>
        <tissue evidence="1">Whole animal</tissue>
    </source>
</reference>
<comment type="caution">
    <text evidence="1">The sequence shown here is derived from an EMBL/GenBank/DDBJ whole genome shotgun (WGS) entry which is preliminary data.</text>
</comment>
<proteinExistence type="predicted"/>
<reference evidence="1" key="2">
    <citation type="submission" date="2020-11" db="EMBL/GenBank/DDBJ databases">
        <authorList>
            <person name="McCartney M.A."/>
            <person name="Auch B."/>
            <person name="Kono T."/>
            <person name="Mallez S."/>
            <person name="Becker A."/>
            <person name="Gohl D.M."/>
            <person name="Silverstein K.A.T."/>
            <person name="Koren S."/>
            <person name="Bechman K.B."/>
            <person name="Herman A."/>
            <person name="Abrahante J.E."/>
            <person name="Garbe J."/>
        </authorList>
    </citation>
    <scope>NUCLEOTIDE SEQUENCE</scope>
    <source>
        <strain evidence="1">Duluth1</strain>
        <tissue evidence="1">Whole animal</tissue>
    </source>
</reference>